<evidence type="ECO:0008006" key="4">
    <source>
        <dbReference type="Google" id="ProtNLM"/>
    </source>
</evidence>
<organism evidence="2 3">
    <name type="scientific">Lecanosticta acicola</name>
    <dbReference type="NCBI Taxonomy" id="111012"/>
    <lineage>
        <taxon>Eukaryota</taxon>
        <taxon>Fungi</taxon>
        <taxon>Dikarya</taxon>
        <taxon>Ascomycota</taxon>
        <taxon>Pezizomycotina</taxon>
        <taxon>Dothideomycetes</taxon>
        <taxon>Dothideomycetidae</taxon>
        <taxon>Mycosphaerellales</taxon>
        <taxon>Mycosphaerellaceae</taxon>
        <taxon>Lecanosticta</taxon>
    </lineage>
</organism>
<feature type="compositionally biased region" description="Polar residues" evidence="1">
    <location>
        <begin position="749"/>
        <end position="759"/>
    </location>
</feature>
<evidence type="ECO:0000313" key="2">
    <source>
        <dbReference type="EMBL" id="CAK4032425.1"/>
    </source>
</evidence>
<feature type="region of interest" description="Disordered" evidence="1">
    <location>
        <begin position="1"/>
        <end position="97"/>
    </location>
</feature>
<dbReference type="PANTHER" id="PTHR15696:SF0">
    <property type="entry name" value="TELOMERASE-BINDING PROTEIN EST1A"/>
    <property type="match status" value="1"/>
</dbReference>
<evidence type="ECO:0000313" key="3">
    <source>
        <dbReference type="Proteomes" id="UP001296104"/>
    </source>
</evidence>
<protein>
    <recommendedName>
        <fullName evidence="4">DNA/RNA-binding domain-containing protein</fullName>
    </recommendedName>
</protein>
<dbReference type="GO" id="GO:0070034">
    <property type="term" value="F:telomerase RNA binding"/>
    <property type="evidence" value="ECO:0007669"/>
    <property type="project" value="TreeGrafter"/>
</dbReference>
<dbReference type="FunFam" id="1.25.40.10:FF:000202">
    <property type="entry name" value="Unplaced genomic scaffold supercont1.7, whole genome shotgun sequence"/>
    <property type="match status" value="1"/>
</dbReference>
<dbReference type="EMBL" id="CAVMBE010000063">
    <property type="protein sequence ID" value="CAK4032425.1"/>
    <property type="molecule type" value="Genomic_DNA"/>
</dbReference>
<dbReference type="AlphaFoldDB" id="A0AAI9EDU3"/>
<feature type="compositionally biased region" description="Polar residues" evidence="1">
    <location>
        <begin position="782"/>
        <end position="804"/>
    </location>
</feature>
<sequence length="854" mass="95372">MDNHVANAPPPETPTKEGSPTAGGTVHQIGSLSIDHARPRDGSPRSRRERGMMGAATVRPNRSAHSQSPRSCEHAKARQTYRNPRTAVSKGPKKPAYDRHHFPSALSGEHLQRKLSESKTNITPFVQSHDRLKNPVRVDSGFCAMPSRDTTLVDVRGAAPLKLSLAIDDKLSIDTTCLRKDIVAAPADSRYPGLILQPDSSPISQEQLAAEVKSIYSGLVMVEAKCINIAAGQAADPKSKLGHEQWQALIALHRTLLYEHHDFLMATQHPSAPPNLRGLAMKYNMPARMWKHGIHAFLEFLRHRRPESQDYMLAFIYLAYQMMALLFETVPSFTDTWIECLGDLARYRMAIEEEKEAHATWGGVASRWYTTASDRHPAIGRLYHHLGILERPSLRKLCLYSKSLTCVIPFPNARDSLATLCGPIVQDEQMIQSSRQLAEARIVTHHALIYSDYEQSTIDSIGSHALELLKEQFSKLRDFGAYLAITNTSALFELGSPTNALFQHYTTAINQAMQNSRPSASLSDHRSQVPQGLSSASNHTRALDSSKKFWIDTFNLVLRSYHETSLKDSLSYMHVMLVFLHSLHSLRTRLMNGQHNTYQAPLDTTILPWSALAKYLNNLAEQYPISARVLECARQGVFLTPESKEHARPLPEDYLIRGLIWGQFLFRPCWFDGQGEDDGRAIETSYTTQARAERVLWLGLCLAFHAGHLQYDVQRRVFSASKIPTPVPEQNSVTDPTEVASTECEPEQVSDTPSPNNTRSSLAPSSSSNSDDGFHIVKAPRSSKSTTSPQQCTWAKVASNNAETSPPRKQRRPENNAIKVADEDGMVWSAGDEDENGDFRPAQRQMLRNGHSRA</sequence>
<evidence type="ECO:0000256" key="1">
    <source>
        <dbReference type="SAM" id="MobiDB-lite"/>
    </source>
</evidence>
<dbReference type="InterPro" id="IPR045153">
    <property type="entry name" value="Est1/Ebs1-like"/>
</dbReference>
<dbReference type="Gene3D" id="1.25.40.10">
    <property type="entry name" value="Tetratricopeptide repeat domain"/>
    <property type="match status" value="1"/>
</dbReference>
<dbReference type="InterPro" id="IPR011990">
    <property type="entry name" value="TPR-like_helical_dom_sf"/>
</dbReference>
<name>A0AAI9EDU3_9PEZI</name>
<dbReference type="GO" id="GO:0042162">
    <property type="term" value="F:telomeric DNA binding"/>
    <property type="evidence" value="ECO:0007669"/>
    <property type="project" value="TreeGrafter"/>
</dbReference>
<dbReference type="Proteomes" id="UP001296104">
    <property type="component" value="Unassembled WGS sequence"/>
</dbReference>
<dbReference type="GO" id="GO:0005697">
    <property type="term" value="C:telomerase holoenzyme complex"/>
    <property type="evidence" value="ECO:0007669"/>
    <property type="project" value="TreeGrafter"/>
</dbReference>
<feature type="compositionally biased region" description="Basic and acidic residues" evidence="1">
    <location>
        <begin position="35"/>
        <end position="51"/>
    </location>
</feature>
<dbReference type="SUPFAM" id="SSF48452">
    <property type="entry name" value="TPR-like"/>
    <property type="match status" value="1"/>
</dbReference>
<dbReference type="GO" id="GO:0000184">
    <property type="term" value="P:nuclear-transcribed mRNA catabolic process, nonsense-mediated decay"/>
    <property type="evidence" value="ECO:0007669"/>
    <property type="project" value="TreeGrafter"/>
</dbReference>
<feature type="compositionally biased region" description="Low complexity" evidence="1">
    <location>
        <begin position="760"/>
        <end position="770"/>
    </location>
</feature>
<feature type="region of interest" description="Disordered" evidence="1">
    <location>
        <begin position="516"/>
        <end position="539"/>
    </location>
</feature>
<keyword evidence="3" id="KW-1185">Reference proteome</keyword>
<proteinExistence type="predicted"/>
<reference evidence="2" key="1">
    <citation type="submission" date="2023-11" db="EMBL/GenBank/DDBJ databases">
        <authorList>
            <person name="Alioto T."/>
            <person name="Alioto T."/>
            <person name="Gomez Garrido J."/>
        </authorList>
    </citation>
    <scope>NUCLEOTIDE SEQUENCE</scope>
</reference>
<comment type="caution">
    <text evidence="2">The sequence shown here is derived from an EMBL/GenBank/DDBJ whole genome shotgun (WGS) entry which is preliminary data.</text>
</comment>
<dbReference type="PANTHER" id="PTHR15696">
    <property type="entry name" value="SMG-7 SUPPRESSOR WITH MORPHOLOGICAL EFFECT ON GENITALIA PROTEIN 7"/>
    <property type="match status" value="1"/>
</dbReference>
<feature type="region of interest" description="Disordered" evidence="1">
    <location>
        <begin position="724"/>
        <end position="854"/>
    </location>
</feature>
<gene>
    <name evidence="2" type="ORF">LECACI_7A007583</name>
</gene>
<accession>A0AAI9EDU3</accession>